<accession>A0A6S6T8S8</accession>
<dbReference type="AlphaFoldDB" id="A0A6S6T8S8"/>
<protein>
    <submittedName>
        <fullName evidence="1">Uncharacterized protein</fullName>
    </submittedName>
</protein>
<proteinExistence type="predicted"/>
<sequence length="210" mass="23238">MIQKISLSLITLFTLSNTNLVASELKPMIQVGYDFGGETLATVEHYDYYNGYDTSKVRAGQGFSFEAGAAVEIPNNAIELQFLVGYKFDRESSYNGSVTWDQIPFTALAMINANRWKFGGGITYHLNPKLSGNFTGYDNGRYFDDSVDDEYENSVGGVVQVQYMMSEAAAVGLRGTFIDYKLKSDSSVVANGNSVGINFSYKFGNHSEFR</sequence>
<gene>
    <name evidence="1" type="ORF">HELGO_WM6313</name>
</gene>
<reference evidence="1" key="1">
    <citation type="submission" date="2020-01" db="EMBL/GenBank/DDBJ databases">
        <authorList>
            <person name="Meier V. D."/>
            <person name="Meier V D."/>
        </authorList>
    </citation>
    <scope>NUCLEOTIDE SEQUENCE</scope>
    <source>
        <strain evidence="1">HLG_WM_MAG_06</strain>
    </source>
</reference>
<organism evidence="1">
    <name type="scientific">uncultured Sulfurovum sp</name>
    <dbReference type="NCBI Taxonomy" id="269237"/>
    <lineage>
        <taxon>Bacteria</taxon>
        <taxon>Pseudomonadati</taxon>
        <taxon>Campylobacterota</taxon>
        <taxon>Epsilonproteobacteria</taxon>
        <taxon>Campylobacterales</taxon>
        <taxon>Sulfurovaceae</taxon>
        <taxon>Sulfurovum</taxon>
        <taxon>environmental samples</taxon>
    </lineage>
</organism>
<dbReference type="EMBL" id="CACVAP010000074">
    <property type="protein sequence ID" value="CAA6814636.1"/>
    <property type="molecule type" value="Genomic_DNA"/>
</dbReference>
<name>A0A6S6T8S8_9BACT</name>
<evidence type="ECO:0000313" key="1">
    <source>
        <dbReference type="EMBL" id="CAA6814636.1"/>
    </source>
</evidence>